<feature type="transmembrane region" description="Helical" evidence="7">
    <location>
        <begin position="335"/>
        <end position="353"/>
    </location>
</feature>
<feature type="transmembrane region" description="Helical" evidence="7">
    <location>
        <begin position="197"/>
        <end position="216"/>
    </location>
</feature>
<feature type="transmembrane region" description="Helical" evidence="7">
    <location>
        <begin position="21"/>
        <end position="40"/>
    </location>
</feature>
<dbReference type="GO" id="GO:0034755">
    <property type="term" value="P:iron ion transmembrane transport"/>
    <property type="evidence" value="ECO:0007669"/>
    <property type="project" value="TreeGrafter"/>
</dbReference>
<comment type="caution">
    <text evidence="8">The sequence shown here is derived from an EMBL/GenBank/DDBJ whole genome shotgun (WGS) entry which is preliminary data.</text>
</comment>
<dbReference type="PRINTS" id="PR00447">
    <property type="entry name" value="NATRESASSCMP"/>
</dbReference>
<comment type="subcellular location">
    <subcellularLocation>
        <location evidence="1">Membrane</location>
        <topology evidence="1">Multi-pass membrane protein</topology>
    </subcellularLocation>
</comment>
<feature type="transmembrane region" description="Helical" evidence="7">
    <location>
        <begin position="292"/>
        <end position="323"/>
    </location>
</feature>
<name>A0A9D1ZND2_9BACE</name>
<keyword evidence="3 7" id="KW-0812">Transmembrane</keyword>
<dbReference type="NCBIfam" id="NF037982">
    <property type="entry name" value="Nramp_1"/>
    <property type="match status" value="1"/>
</dbReference>
<protein>
    <submittedName>
        <fullName evidence="8">Nramp family divalent metal transporter</fullName>
    </submittedName>
</protein>
<evidence type="ECO:0000313" key="8">
    <source>
        <dbReference type="EMBL" id="HIY89297.1"/>
    </source>
</evidence>
<dbReference type="Pfam" id="PF01566">
    <property type="entry name" value="Nramp"/>
    <property type="match status" value="1"/>
</dbReference>
<evidence type="ECO:0000256" key="7">
    <source>
        <dbReference type="SAM" id="Phobius"/>
    </source>
</evidence>
<dbReference type="EMBL" id="DXCV01000081">
    <property type="protein sequence ID" value="HIY89297.1"/>
    <property type="molecule type" value="Genomic_DNA"/>
</dbReference>
<dbReference type="GO" id="GO:0015086">
    <property type="term" value="F:cadmium ion transmembrane transporter activity"/>
    <property type="evidence" value="ECO:0007669"/>
    <property type="project" value="TreeGrafter"/>
</dbReference>
<evidence type="ECO:0000256" key="4">
    <source>
        <dbReference type="ARBA" id="ARBA00022847"/>
    </source>
</evidence>
<feature type="transmembrane region" description="Helical" evidence="7">
    <location>
        <begin position="52"/>
        <end position="70"/>
    </location>
</feature>
<evidence type="ECO:0000313" key="9">
    <source>
        <dbReference type="Proteomes" id="UP000886851"/>
    </source>
</evidence>
<dbReference type="AlphaFoldDB" id="A0A9D1ZND2"/>
<reference evidence="8" key="1">
    <citation type="journal article" date="2021" name="PeerJ">
        <title>Extensive microbial diversity within the chicken gut microbiome revealed by metagenomics and culture.</title>
        <authorList>
            <person name="Gilroy R."/>
            <person name="Ravi A."/>
            <person name="Getino M."/>
            <person name="Pursley I."/>
            <person name="Horton D.L."/>
            <person name="Alikhan N.F."/>
            <person name="Baker D."/>
            <person name="Gharbi K."/>
            <person name="Hall N."/>
            <person name="Watson M."/>
            <person name="Adriaenssens E.M."/>
            <person name="Foster-Nyarko E."/>
            <person name="Jarju S."/>
            <person name="Secka A."/>
            <person name="Antonio M."/>
            <person name="Oren A."/>
            <person name="Chaudhuri R.R."/>
            <person name="La Ragione R."/>
            <person name="Hildebrand F."/>
            <person name="Pallen M.J."/>
        </authorList>
    </citation>
    <scope>NUCLEOTIDE SEQUENCE</scope>
    <source>
        <strain evidence="8">Gambia2-208</strain>
    </source>
</reference>
<feature type="transmembrane region" description="Helical" evidence="7">
    <location>
        <begin position="245"/>
        <end position="267"/>
    </location>
</feature>
<feature type="transmembrane region" description="Helical" evidence="7">
    <location>
        <begin position="128"/>
        <end position="147"/>
    </location>
</feature>
<dbReference type="GO" id="GO:0005886">
    <property type="term" value="C:plasma membrane"/>
    <property type="evidence" value="ECO:0007669"/>
    <property type="project" value="TreeGrafter"/>
</dbReference>
<evidence type="ECO:0000256" key="3">
    <source>
        <dbReference type="ARBA" id="ARBA00022692"/>
    </source>
</evidence>
<feature type="transmembrane region" description="Helical" evidence="7">
    <location>
        <begin position="359"/>
        <end position="380"/>
    </location>
</feature>
<dbReference type="Proteomes" id="UP000886851">
    <property type="component" value="Unassembled WGS sequence"/>
</dbReference>
<feature type="transmembrane region" description="Helical" evidence="7">
    <location>
        <begin position="159"/>
        <end position="177"/>
    </location>
</feature>
<proteinExistence type="predicted"/>
<evidence type="ECO:0000256" key="5">
    <source>
        <dbReference type="ARBA" id="ARBA00022989"/>
    </source>
</evidence>
<evidence type="ECO:0000256" key="1">
    <source>
        <dbReference type="ARBA" id="ARBA00004141"/>
    </source>
</evidence>
<dbReference type="GO" id="GO:0015293">
    <property type="term" value="F:symporter activity"/>
    <property type="evidence" value="ECO:0007669"/>
    <property type="project" value="UniProtKB-KW"/>
</dbReference>
<organism evidence="8 9">
    <name type="scientific">Candidatus Bacteroides pullicola</name>
    <dbReference type="NCBI Taxonomy" id="2838475"/>
    <lineage>
        <taxon>Bacteria</taxon>
        <taxon>Pseudomonadati</taxon>
        <taxon>Bacteroidota</taxon>
        <taxon>Bacteroidia</taxon>
        <taxon>Bacteroidales</taxon>
        <taxon>Bacteroidaceae</taxon>
        <taxon>Bacteroides</taxon>
    </lineage>
</organism>
<evidence type="ECO:0000256" key="2">
    <source>
        <dbReference type="ARBA" id="ARBA00022448"/>
    </source>
</evidence>
<evidence type="ECO:0000256" key="6">
    <source>
        <dbReference type="ARBA" id="ARBA00023136"/>
    </source>
</evidence>
<feature type="transmembrane region" description="Helical" evidence="7">
    <location>
        <begin position="400"/>
        <end position="419"/>
    </location>
</feature>
<feature type="transmembrane region" description="Helical" evidence="7">
    <location>
        <begin position="101"/>
        <end position="122"/>
    </location>
</feature>
<dbReference type="GO" id="GO:0005384">
    <property type="term" value="F:manganese ion transmembrane transporter activity"/>
    <property type="evidence" value="ECO:0007669"/>
    <property type="project" value="TreeGrafter"/>
</dbReference>
<accession>A0A9D1ZND2</accession>
<sequence length="420" mass="45833">MKNLLKDLRRHDHKRYLGGLDLLRYIGPGLLVTVGFIDPGNWASNFAAGSEFGYALLWVVTLSTVMLIILQHNVAHLGIVTGLCLSEAANRYAPRWVARPVLATAVAASVSTSLAEILGGAIALQMLFGFELVCGAVLVTVFVLVMLFTNSYKRIERAIIGFVSIIGLSFIYELFLVDIEWPQALRGWVVPSLPQGSLLVVMSVLGAVVMPHNLFLHSEVVQSREYHKRDDATIRRRLKYEFADTLFSMLVGWAINSAMILLAATTFHREGIPVEELQQAQSLLQPLLGGNAAVIFALALLLAGISSTITSGMAAGSIFAGMFDEPYNIRDTHSQVGVVLSLGLALLLIVFIGDPFRGLLVSQMVLSLQLPFTVFLQVWLTSSPRVMGKYANRRSTTVVLCLLAGLVTVLNLWLLASLIV</sequence>
<dbReference type="PANTHER" id="PTHR11706:SF33">
    <property type="entry name" value="NATURAL RESISTANCE-ASSOCIATED MACROPHAGE PROTEIN 2"/>
    <property type="match status" value="1"/>
</dbReference>
<reference evidence="8" key="2">
    <citation type="submission" date="2021-04" db="EMBL/GenBank/DDBJ databases">
        <authorList>
            <person name="Gilroy R."/>
        </authorList>
    </citation>
    <scope>NUCLEOTIDE SEQUENCE</scope>
    <source>
        <strain evidence="8">Gambia2-208</strain>
    </source>
</reference>
<keyword evidence="2" id="KW-0813">Transport</keyword>
<keyword evidence="4" id="KW-0769">Symport</keyword>
<keyword evidence="5 7" id="KW-1133">Transmembrane helix</keyword>
<keyword evidence="6 7" id="KW-0472">Membrane</keyword>
<gene>
    <name evidence="8" type="ORF">H9824_11440</name>
</gene>
<dbReference type="InterPro" id="IPR001046">
    <property type="entry name" value="NRAMP_fam"/>
</dbReference>
<dbReference type="PANTHER" id="PTHR11706">
    <property type="entry name" value="SOLUTE CARRIER PROTEIN FAMILY 11 MEMBER"/>
    <property type="match status" value="1"/>
</dbReference>